<keyword evidence="1" id="KW-0472">Membrane</keyword>
<feature type="transmembrane region" description="Helical" evidence="1">
    <location>
        <begin position="113"/>
        <end position="138"/>
    </location>
</feature>
<name>A0A4V0Z6W7_9FIRM</name>
<protein>
    <submittedName>
        <fullName evidence="2">Glucuronide carrier protein</fullName>
    </submittedName>
</protein>
<feature type="transmembrane region" description="Helical" evidence="1">
    <location>
        <begin position="82"/>
        <end position="101"/>
    </location>
</feature>
<dbReference type="KEGG" id="bpro:PMF13cell1_00231"/>
<feature type="transmembrane region" description="Helical" evidence="1">
    <location>
        <begin position="369"/>
        <end position="390"/>
    </location>
</feature>
<evidence type="ECO:0000313" key="2">
    <source>
        <dbReference type="EMBL" id="QBE94738.1"/>
    </source>
</evidence>
<evidence type="ECO:0000313" key="3">
    <source>
        <dbReference type="Proteomes" id="UP000289794"/>
    </source>
</evidence>
<dbReference type="Gene3D" id="1.20.1250.20">
    <property type="entry name" value="MFS general substrate transporter like domains"/>
    <property type="match status" value="2"/>
</dbReference>
<feature type="transmembrane region" description="Helical" evidence="1">
    <location>
        <begin position="262"/>
        <end position="281"/>
    </location>
</feature>
<dbReference type="Pfam" id="PF13347">
    <property type="entry name" value="MFS_2"/>
    <property type="match status" value="1"/>
</dbReference>
<dbReference type="NCBIfam" id="TIGR00792">
    <property type="entry name" value="gph"/>
    <property type="match status" value="1"/>
</dbReference>
<reference evidence="2 3" key="1">
    <citation type="submission" date="2019-01" db="EMBL/GenBank/DDBJ databases">
        <title>PMF-metabolizing Aryl O-demethylase.</title>
        <authorList>
            <person name="Kim M."/>
        </authorList>
    </citation>
    <scope>NUCLEOTIDE SEQUENCE [LARGE SCALE GENOMIC DNA]</scope>
    <source>
        <strain evidence="2 3">PMF1</strain>
    </source>
</reference>
<dbReference type="GO" id="GO:0015293">
    <property type="term" value="F:symporter activity"/>
    <property type="evidence" value="ECO:0007669"/>
    <property type="project" value="InterPro"/>
</dbReference>
<dbReference type="GO" id="GO:0005886">
    <property type="term" value="C:plasma membrane"/>
    <property type="evidence" value="ECO:0007669"/>
    <property type="project" value="TreeGrafter"/>
</dbReference>
<dbReference type="InterPro" id="IPR001927">
    <property type="entry name" value="Na/Gal_symport"/>
</dbReference>
<gene>
    <name evidence="2" type="primary">uidB_1</name>
    <name evidence="2" type="ORF">PMF13cell1_00231</name>
</gene>
<proteinExistence type="predicted"/>
<dbReference type="InterPro" id="IPR039672">
    <property type="entry name" value="MFS_2"/>
</dbReference>
<dbReference type="PANTHER" id="PTHR11328:SF24">
    <property type="entry name" value="MAJOR FACILITATOR SUPERFAMILY (MFS) PROFILE DOMAIN-CONTAINING PROTEIN"/>
    <property type="match status" value="1"/>
</dbReference>
<feature type="transmembrane region" description="Helical" evidence="1">
    <location>
        <begin position="12"/>
        <end position="34"/>
    </location>
</feature>
<sequence length="444" mass="47614">MIKKQLTTMEKLSFGGGDVANCVTFGVTSAYLSYYYTDTVGISVAAVGLILGAARIIEAFANLATGVAIDKVHSRFGRTKPFLYATTIPLMLFFFLMFAVPDVSAPAKTAFAFFTYLTFCVLYAVNNTAYGTLLSIMTGNVKQRRSINNYKLMGIGVGTMISNACTLPLVAVLGGGKRGYIFTGLIFAVLSAVLLMNCTVQCRERITVQSDKVKVRDELRYALRSRSWTALCAVALLITCALTLRTSGIVYYAKYVLENEQLATLLLAMSPISMLVSSPFIGQVLDRVGNRKCMVLGSLGMILSILGMAVSGSNVAGQVVFNFLCGVASNLCTGPLYSACSDTMDEVEYLTGERPQGIMTSVMMCTNKLGIAFAPIISSVVLGAGGYAAGGAQSAKALSAIRGNVFWIPVLLSALGILAAMFFDLDKRHKTIVKDLENKRKNIS</sequence>
<evidence type="ECO:0000256" key="1">
    <source>
        <dbReference type="SAM" id="Phobius"/>
    </source>
</evidence>
<feature type="transmembrane region" description="Helical" evidence="1">
    <location>
        <begin position="228"/>
        <end position="250"/>
    </location>
</feature>
<dbReference type="GO" id="GO:0006814">
    <property type="term" value="P:sodium ion transport"/>
    <property type="evidence" value="ECO:0007669"/>
    <property type="project" value="InterPro"/>
</dbReference>
<feature type="transmembrane region" description="Helical" evidence="1">
    <location>
        <begin position="405"/>
        <end position="425"/>
    </location>
</feature>
<dbReference type="CDD" id="cd17332">
    <property type="entry name" value="MFS_MelB_like"/>
    <property type="match status" value="1"/>
</dbReference>
<organism evidence="2 3">
    <name type="scientific">Blautia producta</name>
    <dbReference type="NCBI Taxonomy" id="33035"/>
    <lineage>
        <taxon>Bacteria</taxon>
        <taxon>Bacillati</taxon>
        <taxon>Bacillota</taxon>
        <taxon>Clostridia</taxon>
        <taxon>Lachnospirales</taxon>
        <taxon>Lachnospiraceae</taxon>
        <taxon>Blautia</taxon>
    </lineage>
</organism>
<dbReference type="SUPFAM" id="SSF103473">
    <property type="entry name" value="MFS general substrate transporter"/>
    <property type="match status" value="1"/>
</dbReference>
<dbReference type="EMBL" id="CP035945">
    <property type="protein sequence ID" value="QBE94738.1"/>
    <property type="molecule type" value="Genomic_DNA"/>
</dbReference>
<keyword evidence="1" id="KW-1133">Transmembrane helix</keyword>
<feature type="transmembrane region" description="Helical" evidence="1">
    <location>
        <begin position="179"/>
        <end position="200"/>
    </location>
</feature>
<feature type="transmembrane region" description="Helical" evidence="1">
    <location>
        <begin position="150"/>
        <end position="173"/>
    </location>
</feature>
<keyword evidence="1" id="KW-0812">Transmembrane</keyword>
<dbReference type="InterPro" id="IPR036259">
    <property type="entry name" value="MFS_trans_sf"/>
</dbReference>
<dbReference type="AlphaFoldDB" id="A0A4V0Z6W7"/>
<accession>A0A4V0Z6W7</accession>
<dbReference type="GO" id="GO:0008643">
    <property type="term" value="P:carbohydrate transport"/>
    <property type="evidence" value="ECO:0007669"/>
    <property type="project" value="InterPro"/>
</dbReference>
<feature type="transmembrane region" description="Helical" evidence="1">
    <location>
        <begin position="293"/>
        <end position="313"/>
    </location>
</feature>
<dbReference type="PANTHER" id="PTHR11328">
    <property type="entry name" value="MAJOR FACILITATOR SUPERFAMILY DOMAIN-CONTAINING PROTEIN"/>
    <property type="match status" value="1"/>
</dbReference>
<feature type="transmembrane region" description="Helical" evidence="1">
    <location>
        <begin position="40"/>
        <end position="61"/>
    </location>
</feature>
<dbReference type="RefSeq" id="WP_130179535.1">
    <property type="nucleotide sequence ID" value="NZ_CP035945.1"/>
</dbReference>
<dbReference type="Proteomes" id="UP000289794">
    <property type="component" value="Chromosome"/>
</dbReference>